<dbReference type="Proteomes" id="UP000178449">
    <property type="component" value="Unassembled WGS sequence"/>
</dbReference>
<dbReference type="AlphaFoldDB" id="A0A1F6G8A4"/>
<dbReference type="EMBL" id="MFNE01000039">
    <property type="protein sequence ID" value="OGG94329.1"/>
    <property type="molecule type" value="Genomic_DNA"/>
</dbReference>
<reference evidence="1 2" key="1">
    <citation type="journal article" date="2016" name="Nat. Commun.">
        <title>Thousands of microbial genomes shed light on interconnected biogeochemical processes in an aquifer system.</title>
        <authorList>
            <person name="Anantharaman K."/>
            <person name="Brown C.T."/>
            <person name="Hug L.A."/>
            <person name="Sharon I."/>
            <person name="Castelle C.J."/>
            <person name="Probst A.J."/>
            <person name="Thomas B.C."/>
            <person name="Singh A."/>
            <person name="Wilkins M.J."/>
            <person name="Karaoz U."/>
            <person name="Brodie E.L."/>
            <person name="Williams K.H."/>
            <person name="Hubbard S.S."/>
            <person name="Banfield J.F."/>
        </authorList>
    </citation>
    <scope>NUCLEOTIDE SEQUENCE [LARGE SCALE GENOMIC DNA]</scope>
</reference>
<comment type="caution">
    <text evidence="1">The sequence shown here is derived from an EMBL/GenBank/DDBJ whole genome shotgun (WGS) entry which is preliminary data.</text>
</comment>
<name>A0A1F6G8A4_9PROT</name>
<accession>A0A1F6G8A4</accession>
<gene>
    <name evidence="1" type="ORF">A2527_00560</name>
</gene>
<sequence>MLQEDKMKAFLVFVVMFVLSMGSLVAEDWESVKSTKDPGYENLSTDGKLHLLLAKEYELYTWYYEKVGKPYADIFLEGFETKQFSGVRKVCDGYLNPTDESDGLKKKGQGGFFYFPQWAEGEIGKKVEAIGMTRQYQDFIASVMNKNIVCFSVAHFMSKQFVKFCTDSSEANYALLRESKEAASKYLERDKEICTQLIRDAVFSK</sequence>
<protein>
    <submittedName>
        <fullName evidence="1">Uncharacterized protein</fullName>
    </submittedName>
</protein>
<evidence type="ECO:0000313" key="1">
    <source>
        <dbReference type="EMBL" id="OGG94329.1"/>
    </source>
</evidence>
<proteinExistence type="predicted"/>
<evidence type="ECO:0000313" key="2">
    <source>
        <dbReference type="Proteomes" id="UP000178449"/>
    </source>
</evidence>
<organism evidence="1 2">
    <name type="scientific">Candidatus Lambdaproteobacteria bacterium RIFOXYD2_FULL_50_16</name>
    <dbReference type="NCBI Taxonomy" id="1817772"/>
    <lineage>
        <taxon>Bacteria</taxon>
        <taxon>Pseudomonadati</taxon>
        <taxon>Pseudomonadota</taxon>
        <taxon>Candidatus Lambdaproteobacteria</taxon>
    </lineage>
</organism>